<dbReference type="Proteomes" id="UP001501326">
    <property type="component" value="Unassembled WGS sequence"/>
</dbReference>
<name>A0ABN3UUB1_9MICO</name>
<keyword evidence="3" id="KW-1185">Reference proteome</keyword>
<feature type="compositionally biased region" description="Gly residues" evidence="1">
    <location>
        <begin position="163"/>
        <end position="188"/>
    </location>
</feature>
<comment type="caution">
    <text evidence="2">The sequence shown here is derived from an EMBL/GenBank/DDBJ whole genome shotgun (WGS) entry which is preliminary data.</text>
</comment>
<protein>
    <submittedName>
        <fullName evidence="2">Uncharacterized protein</fullName>
    </submittedName>
</protein>
<evidence type="ECO:0000313" key="3">
    <source>
        <dbReference type="Proteomes" id="UP001501326"/>
    </source>
</evidence>
<dbReference type="EMBL" id="BAAARN010000004">
    <property type="protein sequence ID" value="GAA2738569.1"/>
    <property type="molecule type" value="Genomic_DNA"/>
</dbReference>
<evidence type="ECO:0000313" key="2">
    <source>
        <dbReference type="EMBL" id="GAA2738569.1"/>
    </source>
</evidence>
<evidence type="ECO:0000256" key="1">
    <source>
        <dbReference type="SAM" id="MobiDB-lite"/>
    </source>
</evidence>
<organism evidence="2 3">
    <name type="scientific">Pedococcus aerophilus</name>
    <dbReference type="NCBI Taxonomy" id="436356"/>
    <lineage>
        <taxon>Bacteria</taxon>
        <taxon>Bacillati</taxon>
        <taxon>Actinomycetota</taxon>
        <taxon>Actinomycetes</taxon>
        <taxon>Micrococcales</taxon>
        <taxon>Intrasporangiaceae</taxon>
        <taxon>Pedococcus</taxon>
    </lineage>
</organism>
<gene>
    <name evidence="2" type="ORF">GCM10009867_30420</name>
</gene>
<feature type="region of interest" description="Disordered" evidence="1">
    <location>
        <begin position="135"/>
        <end position="227"/>
    </location>
</feature>
<reference evidence="2 3" key="1">
    <citation type="journal article" date="2019" name="Int. J. Syst. Evol. Microbiol.">
        <title>The Global Catalogue of Microorganisms (GCM) 10K type strain sequencing project: providing services to taxonomists for standard genome sequencing and annotation.</title>
        <authorList>
            <consortium name="The Broad Institute Genomics Platform"/>
            <consortium name="The Broad Institute Genome Sequencing Center for Infectious Disease"/>
            <person name="Wu L."/>
            <person name="Ma J."/>
        </authorList>
    </citation>
    <scope>NUCLEOTIDE SEQUENCE [LARGE SCALE GENOMIC DNA]</scope>
    <source>
        <strain evidence="2 3">JCM 16378</strain>
    </source>
</reference>
<feature type="compositionally biased region" description="Low complexity" evidence="1">
    <location>
        <begin position="151"/>
        <end position="162"/>
    </location>
</feature>
<sequence length="227" mass="23392">MALPDEDQQQLQGYRFTNGKLKADFEIIRTLANNRGAAWTEKATGSRSKVVGTTLDASSFSGIDSCKQFGSVYTTAKQIYEETLKGVEEDVKAYQDKLLQVATHLEDKDNRAGEVFAALAAPAAQDSLQSNVRNTRANEGQDAVEAEHAQEQAAQQVEQAGQQGHGPDGGPGGNGDHGGGAGPDGGHPGADNAVGGTAPAGSGTDNLVTPGAAPATDEGDTTVQASR</sequence>
<accession>A0ABN3UUB1</accession>
<proteinExistence type="predicted"/>
<dbReference type="RefSeq" id="WP_344194971.1">
    <property type="nucleotide sequence ID" value="NZ_BAAARN010000004.1"/>
</dbReference>